<proteinExistence type="predicted"/>
<keyword evidence="1" id="KW-0812">Transmembrane</keyword>
<reference evidence="3 4" key="1">
    <citation type="journal article" date="2003" name="Int. J. Syst. Evol. Microbiol.">
        <title>Halobacillus salinus sp. nov., isolated from a salt lake on the coast of the East Sea in Korea.</title>
        <authorList>
            <person name="Yoon J.H."/>
            <person name="Kang K.H."/>
            <person name="Park Y.H."/>
        </authorList>
    </citation>
    <scope>NUCLEOTIDE SEQUENCE [LARGE SCALE GENOMIC DNA]</scope>
    <source>
        <strain evidence="3 4">HSL-3</strain>
    </source>
</reference>
<dbReference type="Proteomes" id="UP000297982">
    <property type="component" value="Unassembled WGS sequence"/>
</dbReference>
<dbReference type="PANTHER" id="PTHR30336">
    <property type="entry name" value="INNER MEMBRANE PROTEIN, PROBABLE PERMEASE"/>
    <property type="match status" value="1"/>
</dbReference>
<evidence type="ECO:0000313" key="3">
    <source>
        <dbReference type="EMBL" id="TGB02396.1"/>
    </source>
</evidence>
<name>A0A4Z0GYH0_9BACI</name>
<dbReference type="EMBL" id="SRJC01000003">
    <property type="protein sequence ID" value="TGB02396.1"/>
    <property type="molecule type" value="Genomic_DNA"/>
</dbReference>
<gene>
    <name evidence="3" type="ORF">E4663_13730</name>
</gene>
<feature type="transmembrane region" description="Helical" evidence="1">
    <location>
        <begin position="7"/>
        <end position="29"/>
    </location>
</feature>
<keyword evidence="4" id="KW-1185">Reference proteome</keyword>
<dbReference type="GO" id="GO:0005886">
    <property type="term" value="C:plasma membrane"/>
    <property type="evidence" value="ECO:0007669"/>
    <property type="project" value="TreeGrafter"/>
</dbReference>
<comment type="caution">
    <text evidence="3">The sequence shown here is derived from an EMBL/GenBank/DDBJ whole genome shotgun (WGS) entry which is preliminary data.</text>
</comment>
<dbReference type="InterPro" id="IPR051599">
    <property type="entry name" value="Cell_Envelope_Assoc"/>
</dbReference>
<dbReference type="InterPro" id="IPR003848">
    <property type="entry name" value="DUF218"/>
</dbReference>
<dbReference type="InterPro" id="IPR014729">
    <property type="entry name" value="Rossmann-like_a/b/a_fold"/>
</dbReference>
<keyword evidence="1" id="KW-1133">Transmembrane helix</keyword>
<dbReference type="RefSeq" id="WP_135328031.1">
    <property type="nucleotide sequence ID" value="NZ_SRJC01000003.1"/>
</dbReference>
<protein>
    <submittedName>
        <fullName evidence="3">YdcF family protein</fullName>
    </submittedName>
</protein>
<sequence>MTKLKKVLLTSIICLVLMVLGTILTFFLLGRSFLVIDDNPEENADAIIVLSGGAGRLSYAMQWYEPGTPVILTNSTKYATTREHALELGIDSSDIIEEPEAEDTYTNATLSRAIMQEKGFNSALVVTSDYHTRRTKMTFNKIYDSSGIELSYAAAPSHFSEDGPMSRSDHFTAVSEYLKLSGYWLTLFIF</sequence>
<evidence type="ECO:0000256" key="1">
    <source>
        <dbReference type="SAM" id="Phobius"/>
    </source>
</evidence>
<evidence type="ECO:0000259" key="2">
    <source>
        <dbReference type="Pfam" id="PF02698"/>
    </source>
</evidence>
<keyword evidence="1" id="KW-0472">Membrane</keyword>
<dbReference type="CDD" id="cd06259">
    <property type="entry name" value="YdcF-like"/>
    <property type="match status" value="1"/>
</dbReference>
<organism evidence="3 4">
    <name type="scientific">Halobacillus salinus</name>
    <dbReference type="NCBI Taxonomy" id="192814"/>
    <lineage>
        <taxon>Bacteria</taxon>
        <taxon>Bacillati</taxon>
        <taxon>Bacillota</taxon>
        <taxon>Bacilli</taxon>
        <taxon>Bacillales</taxon>
        <taxon>Bacillaceae</taxon>
        <taxon>Halobacillus</taxon>
    </lineage>
</organism>
<dbReference type="Gene3D" id="3.40.50.620">
    <property type="entry name" value="HUPs"/>
    <property type="match status" value="1"/>
</dbReference>
<feature type="domain" description="DUF218" evidence="2">
    <location>
        <begin position="45"/>
        <end position="178"/>
    </location>
</feature>
<dbReference type="PANTHER" id="PTHR30336:SF20">
    <property type="entry name" value="DUF218 DOMAIN-CONTAINING PROTEIN"/>
    <property type="match status" value="1"/>
</dbReference>
<dbReference type="Pfam" id="PF02698">
    <property type="entry name" value="DUF218"/>
    <property type="match status" value="1"/>
</dbReference>
<evidence type="ECO:0000313" key="4">
    <source>
        <dbReference type="Proteomes" id="UP000297982"/>
    </source>
</evidence>
<accession>A0A4Z0GYH0</accession>
<dbReference type="AlphaFoldDB" id="A0A4Z0GYH0"/>